<name>A0A510J7A3_9FUSO</name>
<dbReference type="Proteomes" id="UP000321606">
    <property type="component" value="Chromosome"/>
</dbReference>
<evidence type="ECO:0000256" key="1">
    <source>
        <dbReference type="SAM" id="MobiDB-lite"/>
    </source>
</evidence>
<sequence length="158" mass="17500">MQKKVMLVMGLMLLLSSCGELRYGIEKTVFEMEQDKEEKEATKKDGPGAVSRDKYRGGVEEIVKDISKRPINKRVQFEGVALIIPEGTVINSKQGNIIDMKTGYGIPITFSGSSSGCIAKKVKENIDYGIFYNKTIPEISKIAQKIISINGFKNTCSK</sequence>
<gene>
    <name evidence="2" type="ORF">JCM16774_0045</name>
</gene>
<dbReference type="KEGG" id="lgo:JCM16774_0045"/>
<proteinExistence type="predicted"/>
<feature type="compositionally biased region" description="Basic and acidic residues" evidence="1">
    <location>
        <begin position="36"/>
        <end position="53"/>
    </location>
</feature>
<feature type="region of interest" description="Disordered" evidence="1">
    <location>
        <begin position="34"/>
        <end position="53"/>
    </location>
</feature>
<protein>
    <recommendedName>
        <fullName evidence="4">Lipoprotein</fullName>
    </recommendedName>
</protein>
<dbReference type="OrthoDB" id="89570at2"/>
<dbReference type="AlphaFoldDB" id="A0A510J7A3"/>
<evidence type="ECO:0000313" key="3">
    <source>
        <dbReference type="Proteomes" id="UP000321606"/>
    </source>
</evidence>
<dbReference type="EMBL" id="AP019822">
    <property type="protein sequence ID" value="BBM35140.1"/>
    <property type="molecule type" value="Genomic_DNA"/>
</dbReference>
<dbReference type="STRING" id="714315.GCA_000516535_00049"/>
<reference evidence="2 3" key="1">
    <citation type="submission" date="2019-07" db="EMBL/GenBank/DDBJ databases">
        <title>Complete Genome Sequence of Leptotrichia goodfellowii Strain JCM 16774.</title>
        <authorList>
            <person name="Watanabe S."/>
            <person name="Cui L."/>
        </authorList>
    </citation>
    <scope>NUCLEOTIDE SEQUENCE [LARGE SCALE GENOMIC DNA]</scope>
    <source>
        <strain evidence="2 3">JCM16774</strain>
    </source>
</reference>
<accession>A0A510J7A3</accession>
<dbReference type="PROSITE" id="PS51257">
    <property type="entry name" value="PROKAR_LIPOPROTEIN"/>
    <property type="match status" value="1"/>
</dbReference>
<dbReference type="RefSeq" id="WP_036055944.1">
    <property type="nucleotide sequence ID" value="NZ_AP019822.1"/>
</dbReference>
<organism evidence="2 3">
    <name type="scientific">Pseudoleptotrichia goodfellowii</name>
    <dbReference type="NCBI Taxonomy" id="157692"/>
    <lineage>
        <taxon>Bacteria</taxon>
        <taxon>Fusobacteriati</taxon>
        <taxon>Fusobacteriota</taxon>
        <taxon>Fusobacteriia</taxon>
        <taxon>Fusobacteriales</taxon>
        <taxon>Leptotrichiaceae</taxon>
        <taxon>Pseudoleptotrichia</taxon>
    </lineage>
</organism>
<evidence type="ECO:0000313" key="2">
    <source>
        <dbReference type="EMBL" id="BBM35140.1"/>
    </source>
</evidence>
<evidence type="ECO:0008006" key="4">
    <source>
        <dbReference type="Google" id="ProtNLM"/>
    </source>
</evidence>